<reference evidence="3" key="1">
    <citation type="submission" date="2024-03" db="EMBL/GenBank/DDBJ databases">
        <title>WGS assembly of Saponaria officinalis var. Norfolk2.</title>
        <authorList>
            <person name="Jenkins J."/>
            <person name="Shu S."/>
            <person name="Grimwood J."/>
            <person name="Barry K."/>
            <person name="Goodstein D."/>
            <person name="Schmutz J."/>
            <person name="Leebens-Mack J."/>
            <person name="Osbourn A."/>
        </authorList>
    </citation>
    <scope>NUCLEOTIDE SEQUENCE [LARGE SCALE GENOMIC DNA]</scope>
    <source>
        <strain evidence="3">JIC</strain>
    </source>
</reference>
<sequence length="229" mass="26211">MKKPKLMLCSMSLGFSTFGFLLWIHLISFSGNVSAALVTLHSIRLYKTHELIGKPKVYFQCKGETNTLLPDVKKAKVEYSFKGEESWQPLTEFLNKKCKRCKLYEKDKFPWSHTDILDEWEFCPSDFTSPDAKCTIVKAKKFNATFSCPTCPDLGVVPHVAVPQSERKGLSVTIIILISSIATIIVVVGFIGGYMFWKKRKMKQEQLRFMKLFEEQDDLEDEFGLGDDI</sequence>
<dbReference type="InterPro" id="IPR057713">
    <property type="entry name" value="DUF7953"/>
</dbReference>
<gene>
    <name evidence="3" type="ORF">RND81_01G077900</name>
</gene>
<comment type="caution">
    <text evidence="3">The sequence shown here is derived from an EMBL/GenBank/DDBJ whole genome shotgun (WGS) entry which is preliminary data.</text>
</comment>
<keyword evidence="4" id="KW-1185">Reference proteome</keyword>
<evidence type="ECO:0000259" key="2">
    <source>
        <dbReference type="Pfam" id="PF25829"/>
    </source>
</evidence>
<dbReference type="AlphaFoldDB" id="A0AAW1N974"/>
<accession>A0AAW1N974</accession>
<organism evidence="3 4">
    <name type="scientific">Saponaria officinalis</name>
    <name type="common">Common soapwort</name>
    <name type="synonym">Lychnis saponaria</name>
    <dbReference type="NCBI Taxonomy" id="3572"/>
    <lineage>
        <taxon>Eukaryota</taxon>
        <taxon>Viridiplantae</taxon>
        <taxon>Streptophyta</taxon>
        <taxon>Embryophyta</taxon>
        <taxon>Tracheophyta</taxon>
        <taxon>Spermatophyta</taxon>
        <taxon>Magnoliopsida</taxon>
        <taxon>eudicotyledons</taxon>
        <taxon>Gunneridae</taxon>
        <taxon>Pentapetalae</taxon>
        <taxon>Caryophyllales</taxon>
        <taxon>Caryophyllaceae</taxon>
        <taxon>Caryophylleae</taxon>
        <taxon>Saponaria</taxon>
    </lineage>
</organism>
<dbReference type="PANTHER" id="PTHR33780:SF3">
    <property type="entry name" value="EXPRESSED PROTEIN"/>
    <property type="match status" value="1"/>
</dbReference>
<name>A0AAW1N974_SAPOF</name>
<protein>
    <recommendedName>
        <fullName evidence="2">DUF7953 domain-containing protein</fullName>
    </recommendedName>
</protein>
<keyword evidence="1" id="KW-0472">Membrane</keyword>
<evidence type="ECO:0000256" key="1">
    <source>
        <dbReference type="SAM" id="Phobius"/>
    </source>
</evidence>
<keyword evidence="1" id="KW-1133">Transmembrane helix</keyword>
<feature type="transmembrane region" description="Helical" evidence="1">
    <location>
        <begin position="174"/>
        <end position="197"/>
    </location>
</feature>
<dbReference type="PANTHER" id="PTHR33780">
    <property type="entry name" value="EXPRESSED PROTEIN"/>
    <property type="match status" value="1"/>
</dbReference>
<dbReference type="EMBL" id="JBDFQZ010000001">
    <property type="protein sequence ID" value="KAK9756162.1"/>
    <property type="molecule type" value="Genomic_DNA"/>
</dbReference>
<proteinExistence type="predicted"/>
<dbReference type="Pfam" id="PF25829">
    <property type="entry name" value="DUF7953"/>
    <property type="match status" value="1"/>
</dbReference>
<dbReference type="Proteomes" id="UP001443914">
    <property type="component" value="Unassembled WGS sequence"/>
</dbReference>
<feature type="domain" description="DUF7953" evidence="2">
    <location>
        <begin position="36"/>
        <end position="149"/>
    </location>
</feature>
<evidence type="ECO:0000313" key="3">
    <source>
        <dbReference type="EMBL" id="KAK9756162.1"/>
    </source>
</evidence>
<evidence type="ECO:0000313" key="4">
    <source>
        <dbReference type="Proteomes" id="UP001443914"/>
    </source>
</evidence>
<keyword evidence="1" id="KW-0812">Transmembrane</keyword>